<reference evidence="2 3" key="1">
    <citation type="submission" date="2015-03" db="EMBL/GenBank/DDBJ databases">
        <title>Draft genome sequence of Luteibacter yeojuensis strain SU11.</title>
        <authorList>
            <person name="Sulaiman J."/>
            <person name="Priya K."/>
            <person name="Chan K.-G."/>
        </authorList>
    </citation>
    <scope>NUCLEOTIDE SEQUENCE [LARGE SCALE GENOMIC DNA]</scope>
    <source>
        <strain evidence="2 3">SU11</strain>
    </source>
</reference>
<gene>
    <name evidence="2" type="ORF">VI08_04950</name>
</gene>
<dbReference type="OrthoDB" id="5957536at2"/>
<feature type="signal peptide" evidence="1">
    <location>
        <begin position="1"/>
        <end position="19"/>
    </location>
</feature>
<evidence type="ECO:0000313" key="2">
    <source>
        <dbReference type="EMBL" id="KJV36469.1"/>
    </source>
</evidence>
<protein>
    <submittedName>
        <fullName evidence="2">Uncharacterized protein</fullName>
    </submittedName>
</protein>
<accession>A0A0F3L280</accession>
<dbReference type="AlphaFoldDB" id="A0A0F3L280"/>
<dbReference type="Proteomes" id="UP000033651">
    <property type="component" value="Unassembled WGS sequence"/>
</dbReference>
<dbReference type="EMBL" id="JZRB01000008">
    <property type="protein sequence ID" value="KJV36469.1"/>
    <property type="molecule type" value="Genomic_DNA"/>
</dbReference>
<keyword evidence="3" id="KW-1185">Reference proteome</keyword>
<evidence type="ECO:0000256" key="1">
    <source>
        <dbReference type="SAM" id="SignalP"/>
    </source>
</evidence>
<comment type="caution">
    <text evidence="2">The sequence shown here is derived from an EMBL/GenBank/DDBJ whole genome shotgun (WGS) entry which is preliminary data.</text>
</comment>
<keyword evidence="1" id="KW-0732">Signal</keyword>
<organism evidence="2 3">
    <name type="scientific">Luteibacter yeojuensis</name>
    <dbReference type="NCBI Taxonomy" id="345309"/>
    <lineage>
        <taxon>Bacteria</taxon>
        <taxon>Pseudomonadati</taxon>
        <taxon>Pseudomonadota</taxon>
        <taxon>Gammaproteobacteria</taxon>
        <taxon>Lysobacterales</taxon>
        <taxon>Rhodanobacteraceae</taxon>
        <taxon>Luteibacter</taxon>
    </lineage>
</organism>
<proteinExistence type="predicted"/>
<feature type="chain" id="PRO_5002463353" evidence="1">
    <location>
        <begin position="20"/>
        <end position="195"/>
    </location>
</feature>
<dbReference type="PATRIC" id="fig|345309.4.peg.4069"/>
<dbReference type="RefSeq" id="WP_045828443.1">
    <property type="nucleotide sequence ID" value="NZ_JZRB01000008.1"/>
</dbReference>
<name>A0A0F3L280_9GAMM</name>
<sequence length="195" mass="20443">MTRTLLALSLIAATPIATAAIGTPRVTAQAPATSIELDILQKARLGTPHAEVAATLWRNMLAACDDRDGVLAEYHDGAKRTQFDTREGAVRQRAYATCRLLDGAQDLVIGNTRVPAVTAVLGNGMPPTPGLVEATGPLRAAYDAVTVHIHKACADAGRRVRFASFAFGAPRVGGETKVEARFSCNSAVGASSYVD</sequence>
<evidence type="ECO:0000313" key="3">
    <source>
        <dbReference type="Proteomes" id="UP000033651"/>
    </source>
</evidence>